<gene>
    <name evidence="1" type="ordered locus">ZPR_1540</name>
</gene>
<dbReference type="HOGENOM" id="CLU_3368206_0_0_10"/>
<evidence type="ECO:0000313" key="1">
    <source>
        <dbReference type="EMBL" id="ADF51875.1"/>
    </source>
</evidence>
<proteinExistence type="predicted"/>
<keyword evidence="2" id="KW-1185">Reference proteome</keyword>
<reference evidence="1 2" key="1">
    <citation type="journal article" date="2010" name="BMC Genomics">
        <title>The complete genome of Zunongwangia profunda SM-A87 reveals its adaptation to the deep-sea environment and ecological role in sedimentary organic nitrogen degradation.</title>
        <authorList>
            <person name="Qin Q.L."/>
            <person name="Zhang X.Y."/>
            <person name="Wang X.M."/>
            <person name="Liu G.M."/>
            <person name="Chen X.L."/>
            <person name="Xie B.B."/>
            <person name="Dang H.Y."/>
            <person name="Zhou B.C."/>
            <person name="Yu J."/>
            <person name="Zhang Y.Z."/>
        </authorList>
    </citation>
    <scope>NUCLEOTIDE SEQUENCE [LARGE SCALE GENOMIC DNA]</scope>
    <source>
        <strain evidence="2">DSM 18752 / CCTCC AB 206139 / SM-A87</strain>
    </source>
</reference>
<dbReference type="Proteomes" id="UP000001654">
    <property type="component" value="Chromosome"/>
</dbReference>
<protein>
    <submittedName>
        <fullName evidence="1">Uncharacterized protein</fullName>
    </submittedName>
</protein>
<organism evidence="1 2">
    <name type="scientific">Zunongwangia profunda (strain DSM 18752 / CCTCC AB 206139 / SM-A87)</name>
    <name type="common">Wangia profunda</name>
    <dbReference type="NCBI Taxonomy" id="655815"/>
    <lineage>
        <taxon>Bacteria</taxon>
        <taxon>Pseudomonadati</taxon>
        <taxon>Bacteroidota</taxon>
        <taxon>Flavobacteriia</taxon>
        <taxon>Flavobacteriales</taxon>
        <taxon>Flavobacteriaceae</taxon>
        <taxon>Zunongwangia</taxon>
    </lineage>
</organism>
<dbReference type="EMBL" id="CP001650">
    <property type="protein sequence ID" value="ADF51875.1"/>
    <property type="molecule type" value="Genomic_DNA"/>
</dbReference>
<evidence type="ECO:0000313" key="2">
    <source>
        <dbReference type="Proteomes" id="UP000001654"/>
    </source>
</evidence>
<name>D5BKX6_ZUNPS</name>
<dbReference type="AlphaFoldDB" id="D5BKX6"/>
<sequence length="35" mass="4007">MEWSGRVIIPTQPPKGELVSILVFQWNGLEVPKAW</sequence>
<dbReference type="KEGG" id="zpr:ZPR_1540"/>
<accession>D5BKX6</accession>